<dbReference type="EC" id="2.7.8.-" evidence="4"/>
<feature type="transmembrane region" description="Helical" evidence="3">
    <location>
        <begin position="180"/>
        <end position="199"/>
    </location>
</feature>
<dbReference type="RefSeq" id="WP_380927559.1">
    <property type="nucleotide sequence ID" value="NZ_JBHUGS010000001.1"/>
</dbReference>
<sequence length="374" mass="40556">MSDMRATDRPTVQMVGHNPVLLWGMDTAERTHRIAAAAKLPFGEAPANAPRLLVDAGHAFDPAWLRTLAARPNHVLTVAGKPVIAHVTDSAAAAAAADIAAGRIPAGLTVMAHEQGGAMVNDELRKRELPFATPLTPATVAGVERASYVGAYKGVTDALTKYLWPEWALFLTRRCAAAGITPNMVSTFGAILCIITTILFAYGHYWPALAIGLFFMVLDTVDGKLARCTITSSKWGHLLDHGVDLIHPPFWYVAWGLGLYAWGLELSPPVFTTVMAVIIGGYVAQRLIEGAFIALFGMHIHVWRKIDSDFRLITARRNPNFVILAGFLAVGRPDLSIVAVAWWTAISLVVHLSQMAQAAVFKLRGQPIRSWLDA</sequence>
<accession>A0ABW4TWB9</accession>
<evidence type="ECO:0000256" key="3">
    <source>
        <dbReference type="SAM" id="Phobius"/>
    </source>
</evidence>
<organism evidence="4 5">
    <name type="scientific">Sphingomonas arantia</name>
    <dbReference type="NCBI Taxonomy" id="1460676"/>
    <lineage>
        <taxon>Bacteria</taxon>
        <taxon>Pseudomonadati</taxon>
        <taxon>Pseudomonadota</taxon>
        <taxon>Alphaproteobacteria</taxon>
        <taxon>Sphingomonadales</taxon>
        <taxon>Sphingomonadaceae</taxon>
        <taxon>Sphingomonas</taxon>
    </lineage>
</organism>
<keyword evidence="3" id="KW-1133">Transmembrane helix</keyword>
<name>A0ABW4TWB9_9SPHN</name>
<dbReference type="InterPro" id="IPR000462">
    <property type="entry name" value="CDP-OH_P_trans"/>
</dbReference>
<comment type="similarity">
    <text evidence="2">Belongs to the CDP-alcohol phosphatidyltransferase class-I family.</text>
</comment>
<comment type="caution">
    <text evidence="4">The sequence shown here is derived from an EMBL/GenBank/DDBJ whole genome shotgun (WGS) entry which is preliminary data.</text>
</comment>
<evidence type="ECO:0000256" key="2">
    <source>
        <dbReference type="RuleBase" id="RU003750"/>
    </source>
</evidence>
<keyword evidence="3" id="KW-0812">Transmembrane</keyword>
<keyword evidence="5" id="KW-1185">Reference proteome</keyword>
<dbReference type="GO" id="GO:0016740">
    <property type="term" value="F:transferase activity"/>
    <property type="evidence" value="ECO:0007669"/>
    <property type="project" value="UniProtKB-KW"/>
</dbReference>
<dbReference type="Gene3D" id="1.20.120.1760">
    <property type="match status" value="1"/>
</dbReference>
<dbReference type="EMBL" id="JBHUGS010000001">
    <property type="protein sequence ID" value="MFD1949867.1"/>
    <property type="molecule type" value="Genomic_DNA"/>
</dbReference>
<protein>
    <submittedName>
        <fullName evidence="4">CDP-alcohol phosphatidyltransferase family protein</fullName>
        <ecNumber evidence="4">2.7.8.-</ecNumber>
    </submittedName>
</protein>
<feature type="transmembrane region" description="Helical" evidence="3">
    <location>
        <begin position="321"/>
        <end position="345"/>
    </location>
</feature>
<keyword evidence="3" id="KW-0472">Membrane</keyword>
<dbReference type="PROSITE" id="PS00379">
    <property type="entry name" value="CDP_ALCOHOL_P_TRANSF"/>
    <property type="match status" value="1"/>
</dbReference>
<dbReference type="InterPro" id="IPR043130">
    <property type="entry name" value="CDP-OH_PTrfase_TM_dom"/>
</dbReference>
<keyword evidence="1 2" id="KW-0808">Transferase</keyword>
<dbReference type="Pfam" id="PF01066">
    <property type="entry name" value="CDP-OH_P_transf"/>
    <property type="match status" value="1"/>
</dbReference>
<dbReference type="InterPro" id="IPR048254">
    <property type="entry name" value="CDP_ALCOHOL_P_TRANSF_CS"/>
</dbReference>
<gene>
    <name evidence="4" type="ORF">ACFSGX_03670</name>
</gene>
<dbReference type="Proteomes" id="UP001597400">
    <property type="component" value="Unassembled WGS sequence"/>
</dbReference>
<proteinExistence type="inferred from homology"/>
<evidence type="ECO:0000256" key="1">
    <source>
        <dbReference type="ARBA" id="ARBA00022679"/>
    </source>
</evidence>
<reference evidence="5" key="1">
    <citation type="journal article" date="2019" name="Int. J. Syst. Evol. Microbiol.">
        <title>The Global Catalogue of Microorganisms (GCM) 10K type strain sequencing project: providing services to taxonomists for standard genome sequencing and annotation.</title>
        <authorList>
            <consortium name="The Broad Institute Genomics Platform"/>
            <consortium name="The Broad Institute Genome Sequencing Center for Infectious Disease"/>
            <person name="Wu L."/>
            <person name="Ma J."/>
        </authorList>
    </citation>
    <scope>NUCLEOTIDE SEQUENCE [LARGE SCALE GENOMIC DNA]</scope>
    <source>
        <strain evidence="5">CGMCC 1.12702</strain>
    </source>
</reference>
<evidence type="ECO:0000313" key="5">
    <source>
        <dbReference type="Proteomes" id="UP001597400"/>
    </source>
</evidence>
<evidence type="ECO:0000313" key="4">
    <source>
        <dbReference type="EMBL" id="MFD1949867.1"/>
    </source>
</evidence>